<feature type="signal peptide" evidence="11">
    <location>
        <begin position="1"/>
        <end position="23"/>
    </location>
</feature>
<keyword evidence="7" id="KW-0472">Membrane</keyword>
<dbReference type="SUPFAM" id="SSF48208">
    <property type="entry name" value="Six-hairpin glycosidases"/>
    <property type="match status" value="1"/>
</dbReference>
<evidence type="ECO:0000256" key="2">
    <source>
        <dbReference type="ARBA" id="ARBA00004308"/>
    </source>
</evidence>
<organism evidence="12 13">
    <name type="scientific">Aplosporella prunicola CBS 121167</name>
    <dbReference type="NCBI Taxonomy" id="1176127"/>
    <lineage>
        <taxon>Eukaryota</taxon>
        <taxon>Fungi</taxon>
        <taxon>Dikarya</taxon>
        <taxon>Ascomycota</taxon>
        <taxon>Pezizomycotina</taxon>
        <taxon>Dothideomycetes</taxon>
        <taxon>Dothideomycetes incertae sedis</taxon>
        <taxon>Botryosphaeriales</taxon>
        <taxon>Aplosporellaceae</taxon>
        <taxon>Aplosporella</taxon>
    </lineage>
</organism>
<evidence type="ECO:0000256" key="11">
    <source>
        <dbReference type="SAM" id="SignalP"/>
    </source>
</evidence>
<accession>A0A6A6AZF9</accession>
<dbReference type="FunFam" id="1.50.10.20:FF:000006">
    <property type="entry name" value="Mannan endo-1,6-alpha-mannosidase"/>
    <property type="match status" value="1"/>
</dbReference>
<dbReference type="Pfam" id="PF03663">
    <property type="entry name" value="Glyco_hydro_76"/>
    <property type="match status" value="1"/>
</dbReference>
<keyword evidence="9 10" id="KW-0326">Glycosidase</keyword>
<dbReference type="AlphaFoldDB" id="A0A6A6AZF9"/>
<keyword evidence="8" id="KW-0325">Glycoprotein</keyword>
<evidence type="ECO:0000256" key="8">
    <source>
        <dbReference type="ARBA" id="ARBA00023180"/>
    </source>
</evidence>
<feature type="chain" id="PRO_5025528662" description="Mannan endo-1,6-alpha-mannosidase" evidence="11">
    <location>
        <begin position="24"/>
        <end position="411"/>
    </location>
</feature>
<dbReference type="PANTHER" id="PTHR12145">
    <property type="entry name" value="MANNAN ENDO-1,6-ALPHA-MANNOSIDASE DCW1"/>
    <property type="match status" value="1"/>
</dbReference>
<dbReference type="GO" id="GO:0009272">
    <property type="term" value="P:fungal-type cell wall biogenesis"/>
    <property type="evidence" value="ECO:0007669"/>
    <property type="project" value="TreeGrafter"/>
</dbReference>
<evidence type="ECO:0000256" key="6">
    <source>
        <dbReference type="ARBA" id="ARBA00022801"/>
    </source>
</evidence>
<evidence type="ECO:0000256" key="1">
    <source>
        <dbReference type="ARBA" id="ARBA00001452"/>
    </source>
</evidence>
<dbReference type="InterPro" id="IPR008928">
    <property type="entry name" value="6-hairpin_glycosidase_sf"/>
</dbReference>
<evidence type="ECO:0000256" key="3">
    <source>
        <dbReference type="ARBA" id="ARBA00009699"/>
    </source>
</evidence>
<dbReference type="EMBL" id="ML995531">
    <property type="protein sequence ID" value="KAF2136167.1"/>
    <property type="molecule type" value="Genomic_DNA"/>
</dbReference>
<evidence type="ECO:0000256" key="9">
    <source>
        <dbReference type="ARBA" id="ARBA00023295"/>
    </source>
</evidence>
<reference evidence="12" key="1">
    <citation type="journal article" date="2020" name="Stud. Mycol.">
        <title>101 Dothideomycetes genomes: a test case for predicting lifestyles and emergence of pathogens.</title>
        <authorList>
            <person name="Haridas S."/>
            <person name="Albert R."/>
            <person name="Binder M."/>
            <person name="Bloem J."/>
            <person name="Labutti K."/>
            <person name="Salamov A."/>
            <person name="Andreopoulos B."/>
            <person name="Baker S."/>
            <person name="Barry K."/>
            <person name="Bills G."/>
            <person name="Bluhm B."/>
            <person name="Cannon C."/>
            <person name="Castanera R."/>
            <person name="Culley D."/>
            <person name="Daum C."/>
            <person name="Ezra D."/>
            <person name="Gonzalez J."/>
            <person name="Henrissat B."/>
            <person name="Kuo A."/>
            <person name="Liang C."/>
            <person name="Lipzen A."/>
            <person name="Lutzoni F."/>
            <person name="Magnuson J."/>
            <person name="Mondo S."/>
            <person name="Nolan M."/>
            <person name="Ohm R."/>
            <person name="Pangilinan J."/>
            <person name="Park H.-J."/>
            <person name="Ramirez L."/>
            <person name="Alfaro M."/>
            <person name="Sun H."/>
            <person name="Tritt A."/>
            <person name="Yoshinaga Y."/>
            <person name="Zwiers L.-H."/>
            <person name="Turgeon B."/>
            <person name="Goodwin S."/>
            <person name="Spatafora J."/>
            <person name="Crous P."/>
            <person name="Grigoriev I."/>
        </authorList>
    </citation>
    <scope>NUCLEOTIDE SEQUENCE</scope>
    <source>
        <strain evidence="12">CBS 121167</strain>
    </source>
</reference>
<keyword evidence="5 11" id="KW-0732">Signal</keyword>
<evidence type="ECO:0000313" key="13">
    <source>
        <dbReference type="Proteomes" id="UP000799438"/>
    </source>
</evidence>
<name>A0A6A6AZF9_9PEZI</name>
<evidence type="ECO:0000256" key="7">
    <source>
        <dbReference type="ARBA" id="ARBA00023136"/>
    </source>
</evidence>
<evidence type="ECO:0000256" key="4">
    <source>
        <dbReference type="ARBA" id="ARBA00012350"/>
    </source>
</evidence>
<dbReference type="PANTHER" id="PTHR12145:SF36">
    <property type="entry name" value="MANNAN ENDO-1,6-ALPHA-MANNOSIDASE DCW1"/>
    <property type="match status" value="1"/>
</dbReference>
<dbReference type="PIRSF" id="PIRSF016302">
    <property type="entry name" value="Man_a_manosd"/>
    <property type="match status" value="1"/>
</dbReference>
<dbReference type="GeneID" id="54298903"/>
<comment type="similarity">
    <text evidence="3 10">Belongs to the glycosyl hydrolase 76 family.</text>
</comment>
<dbReference type="GO" id="GO:0012505">
    <property type="term" value="C:endomembrane system"/>
    <property type="evidence" value="ECO:0007669"/>
    <property type="project" value="UniProtKB-SubCell"/>
</dbReference>
<gene>
    <name evidence="12" type="ORF">K452DRAFT_292618</name>
</gene>
<dbReference type="InterPro" id="IPR005198">
    <property type="entry name" value="Glyco_hydro_76"/>
</dbReference>
<dbReference type="GO" id="GO:0008496">
    <property type="term" value="F:mannan endo-1,6-alpha-mannosidase activity"/>
    <property type="evidence" value="ECO:0007669"/>
    <property type="project" value="UniProtKB-UniRule"/>
</dbReference>
<evidence type="ECO:0000256" key="10">
    <source>
        <dbReference type="PIRNR" id="PIRNR016302"/>
    </source>
</evidence>
<dbReference type="EC" id="3.2.1.101" evidence="4 10"/>
<dbReference type="Gene3D" id="1.50.10.20">
    <property type="match status" value="1"/>
</dbReference>
<keyword evidence="13" id="KW-1185">Reference proteome</keyword>
<evidence type="ECO:0000313" key="12">
    <source>
        <dbReference type="EMBL" id="KAF2136167.1"/>
    </source>
</evidence>
<evidence type="ECO:0000256" key="5">
    <source>
        <dbReference type="ARBA" id="ARBA00022729"/>
    </source>
</evidence>
<comment type="catalytic activity">
    <reaction evidence="1 10">
        <text>Random hydrolysis of (1-&gt;6)-alpha-D-mannosidic linkages in unbranched (1-&gt;6)-mannans.</text>
        <dbReference type="EC" id="3.2.1.101"/>
    </reaction>
</comment>
<sequence>MKGFQRALTAVAAVLLVPSLTSALTFSIDDPASIRSAAASVAQGLLKLYIHNTTDTPAYLIGTFDKPIYWWEAGAVWGGLVDYWTYTGDASHVDTTKKALLAQAGPQHDYMNAEWKKELGNDDQAFWALGAMSALEGGFSPPAASEPSWLDLAVNTFNSQIVRWDTSTCDGGLRWQIFTFNNGYDYKNSISNGELFQLAARLARYTGNQTYADWALKVWNWSTKVGFIDAAYNVFDGAQATEECGNPTKYQWSYNVGVYLYGAAVMYNHTDGDAGQGWKQTTEGLLQAAKIFFGPSDNATNIMYEATCEPYGTCNTDQLSFKAYLAQWMAKTSVLAPFTKDTIQPLLQASAQGAAAACSGGEDGETCGYRWDVGFDGNSGLGQQLAALEVIQSLLVSEAPAPAVQGSPAST</sequence>
<dbReference type="GO" id="GO:0016052">
    <property type="term" value="P:carbohydrate catabolic process"/>
    <property type="evidence" value="ECO:0007669"/>
    <property type="project" value="InterPro"/>
</dbReference>
<protein>
    <recommendedName>
        <fullName evidence="4 10">Mannan endo-1,6-alpha-mannosidase</fullName>
        <ecNumber evidence="4 10">3.2.1.101</ecNumber>
    </recommendedName>
</protein>
<comment type="subcellular location">
    <subcellularLocation>
        <location evidence="2">Endomembrane system</location>
    </subcellularLocation>
</comment>
<dbReference type="OrthoDB" id="4187847at2759"/>
<keyword evidence="6 10" id="KW-0378">Hydrolase</keyword>
<dbReference type="Proteomes" id="UP000799438">
    <property type="component" value="Unassembled WGS sequence"/>
</dbReference>
<dbReference type="RefSeq" id="XP_033391885.1">
    <property type="nucleotide sequence ID" value="XM_033541407.1"/>
</dbReference>
<proteinExistence type="inferred from homology"/>
<dbReference type="InterPro" id="IPR014480">
    <property type="entry name" value="Mannan-1_6-alpha_mannosidase"/>
</dbReference>